<accession>A0A0S3SXI5</accession>
<organism evidence="12 13">
    <name type="scientific">Vigna angularis var. angularis</name>
    <dbReference type="NCBI Taxonomy" id="157739"/>
    <lineage>
        <taxon>Eukaryota</taxon>
        <taxon>Viridiplantae</taxon>
        <taxon>Streptophyta</taxon>
        <taxon>Embryophyta</taxon>
        <taxon>Tracheophyta</taxon>
        <taxon>Spermatophyta</taxon>
        <taxon>Magnoliopsida</taxon>
        <taxon>eudicotyledons</taxon>
        <taxon>Gunneridae</taxon>
        <taxon>Pentapetalae</taxon>
        <taxon>rosids</taxon>
        <taxon>fabids</taxon>
        <taxon>Fabales</taxon>
        <taxon>Fabaceae</taxon>
        <taxon>Papilionoideae</taxon>
        <taxon>50 kb inversion clade</taxon>
        <taxon>NPAAA clade</taxon>
        <taxon>indigoferoid/millettioid clade</taxon>
        <taxon>Phaseoleae</taxon>
        <taxon>Vigna</taxon>
    </lineage>
</organism>
<dbReference type="GO" id="GO:0003677">
    <property type="term" value="F:DNA binding"/>
    <property type="evidence" value="ECO:0007669"/>
    <property type="project" value="UniProtKB-KW"/>
</dbReference>
<feature type="transmembrane region" description="Helical" evidence="10">
    <location>
        <begin position="6"/>
        <end position="23"/>
    </location>
</feature>
<sequence>MNIVFLLFMVYFVFFIYYLFRQIREMDEKEMEMERPTCPKWRPTEDQIRIMTNIYNYGVTHPSRAQIFEITTRIRAFGEAGEYNVQCWFSNHGNRVRRWQAELDPTGTLFSLLPLYMYGKTLTSSLSF</sequence>
<evidence type="ECO:0000256" key="7">
    <source>
        <dbReference type="ARBA" id="ARBA00023242"/>
    </source>
</evidence>
<keyword evidence="5 9" id="KW-0371">Homeobox</keyword>
<proteinExistence type="inferred from homology"/>
<dbReference type="EMBL" id="AP015042">
    <property type="protein sequence ID" value="BAT97536.1"/>
    <property type="molecule type" value="Genomic_DNA"/>
</dbReference>
<dbReference type="InterPro" id="IPR009057">
    <property type="entry name" value="Homeodomain-like_sf"/>
</dbReference>
<keyword evidence="10" id="KW-0812">Transmembrane</keyword>
<gene>
    <name evidence="12" type="primary">Vigan.09G100400</name>
    <name evidence="12" type="ORF">VIGAN_09100400</name>
</gene>
<protein>
    <recommendedName>
        <fullName evidence="11">Homeobox domain-containing protein</fullName>
    </recommendedName>
</protein>
<evidence type="ECO:0000256" key="9">
    <source>
        <dbReference type="RuleBase" id="RU000682"/>
    </source>
</evidence>
<name>A0A0S3SXI5_PHAAN</name>
<evidence type="ECO:0000313" key="12">
    <source>
        <dbReference type="EMBL" id="BAT97536.1"/>
    </source>
</evidence>
<dbReference type="PANTHER" id="PTHR45940:SF13">
    <property type="entry name" value="WUSCHEL-RELATED HOMEOBOX 1"/>
    <property type="match status" value="1"/>
</dbReference>
<evidence type="ECO:0000256" key="3">
    <source>
        <dbReference type="ARBA" id="ARBA00023015"/>
    </source>
</evidence>
<dbReference type="AlphaFoldDB" id="A0A0S3SXI5"/>
<evidence type="ECO:0000256" key="1">
    <source>
        <dbReference type="ARBA" id="ARBA00004123"/>
    </source>
</evidence>
<keyword evidence="2" id="KW-0217">Developmental protein</keyword>
<keyword evidence="10" id="KW-1133">Transmembrane helix</keyword>
<evidence type="ECO:0000256" key="10">
    <source>
        <dbReference type="SAM" id="Phobius"/>
    </source>
</evidence>
<dbReference type="InterPro" id="IPR001356">
    <property type="entry name" value="HD"/>
</dbReference>
<dbReference type="Proteomes" id="UP000291084">
    <property type="component" value="Chromosome 9"/>
</dbReference>
<evidence type="ECO:0000313" key="13">
    <source>
        <dbReference type="Proteomes" id="UP000291084"/>
    </source>
</evidence>
<dbReference type="SUPFAM" id="SSF46689">
    <property type="entry name" value="Homeodomain-like"/>
    <property type="match status" value="1"/>
</dbReference>
<dbReference type="OrthoDB" id="1896656at2759"/>
<reference evidence="12 13" key="1">
    <citation type="journal article" date="2015" name="Sci. Rep.">
        <title>The power of single molecule real-time sequencing technology in the de novo assembly of a eukaryotic genome.</title>
        <authorList>
            <person name="Sakai H."/>
            <person name="Naito K."/>
            <person name="Ogiso-Tanaka E."/>
            <person name="Takahashi Y."/>
            <person name="Iseki K."/>
            <person name="Muto C."/>
            <person name="Satou K."/>
            <person name="Teruya K."/>
            <person name="Shiroma A."/>
            <person name="Shimoji M."/>
            <person name="Hirano T."/>
            <person name="Itoh T."/>
            <person name="Kaga A."/>
            <person name="Tomooka N."/>
        </authorList>
    </citation>
    <scope>NUCLEOTIDE SEQUENCE [LARGE SCALE GENOMIC DNA]</scope>
    <source>
        <strain evidence="13">cv. Shumari</strain>
    </source>
</reference>
<comment type="similarity">
    <text evidence="8">Belongs to the WUS homeobox family.</text>
</comment>
<evidence type="ECO:0000256" key="8">
    <source>
        <dbReference type="ARBA" id="ARBA00024040"/>
    </source>
</evidence>
<comment type="subcellular location">
    <subcellularLocation>
        <location evidence="1 9">Nucleus</location>
    </subcellularLocation>
</comment>
<keyword evidence="4 9" id="KW-0238">DNA-binding</keyword>
<dbReference type="GO" id="GO:0003700">
    <property type="term" value="F:DNA-binding transcription factor activity"/>
    <property type="evidence" value="ECO:0007669"/>
    <property type="project" value="InterPro"/>
</dbReference>
<keyword evidence="3" id="KW-0805">Transcription regulation</keyword>
<evidence type="ECO:0000256" key="6">
    <source>
        <dbReference type="ARBA" id="ARBA00023163"/>
    </source>
</evidence>
<evidence type="ECO:0000256" key="4">
    <source>
        <dbReference type="ARBA" id="ARBA00023125"/>
    </source>
</evidence>
<dbReference type="InterPro" id="IPR044555">
    <property type="entry name" value="WUSCHEL-like"/>
</dbReference>
<keyword evidence="7 9" id="KW-0539">Nucleus</keyword>
<dbReference type="GO" id="GO:0005634">
    <property type="term" value="C:nucleus"/>
    <property type="evidence" value="ECO:0007669"/>
    <property type="project" value="UniProtKB-SubCell"/>
</dbReference>
<dbReference type="PANTHER" id="PTHR45940">
    <property type="entry name" value="WUSCHEL-RELATED HOMEOBOX 1-RELATED"/>
    <property type="match status" value="1"/>
</dbReference>
<dbReference type="Pfam" id="PF00046">
    <property type="entry name" value="Homeodomain"/>
    <property type="match status" value="1"/>
</dbReference>
<keyword evidence="10" id="KW-0472">Membrane</keyword>
<evidence type="ECO:0000256" key="2">
    <source>
        <dbReference type="ARBA" id="ARBA00022473"/>
    </source>
</evidence>
<evidence type="ECO:0000256" key="5">
    <source>
        <dbReference type="ARBA" id="ARBA00023155"/>
    </source>
</evidence>
<evidence type="ECO:0000259" key="11">
    <source>
        <dbReference type="Pfam" id="PF00046"/>
    </source>
</evidence>
<feature type="domain" description="Homeobox" evidence="11">
    <location>
        <begin position="39"/>
        <end position="97"/>
    </location>
</feature>
<dbReference type="GO" id="GO:0099402">
    <property type="term" value="P:plant organ development"/>
    <property type="evidence" value="ECO:0007669"/>
    <property type="project" value="InterPro"/>
</dbReference>
<keyword evidence="13" id="KW-1185">Reference proteome</keyword>
<keyword evidence="6" id="KW-0804">Transcription</keyword>